<evidence type="ECO:0000313" key="3">
    <source>
        <dbReference type="Proteomes" id="UP000826462"/>
    </source>
</evidence>
<feature type="region of interest" description="Disordered" evidence="1">
    <location>
        <begin position="1"/>
        <end position="22"/>
    </location>
</feature>
<name>A0ABX8UMG6_9BURK</name>
<accession>A0ABX8UMG6</accession>
<feature type="compositionally biased region" description="Basic and acidic residues" evidence="1">
    <location>
        <begin position="1"/>
        <end position="13"/>
    </location>
</feature>
<gene>
    <name evidence="2" type="ORF">KZJ38_18370</name>
</gene>
<keyword evidence="3" id="KW-1185">Reference proteome</keyword>
<protein>
    <submittedName>
        <fullName evidence="2">Hemagglutinin repeat-containing protein</fullName>
    </submittedName>
</protein>
<sequence length="116" mass="12041">MRQRQRDAGRKAGCDGAGRGAEVAGNTVDANIGRDLNIQSVQDTNAYNSQQASAGFQASICVPPFCYGQTVSGSANTSDQTIKYNFQSVNQQSGISAGSGGFSPIFSLGCCHEIGL</sequence>
<organism evidence="2 3">
    <name type="scientific">Paraburkholderia edwinii</name>
    <dbReference type="NCBI Taxonomy" id="2861782"/>
    <lineage>
        <taxon>Bacteria</taxon>
        <taxon>Pseudomonadati</taxon>
        <taxon>Pseudomonadota</taxon>
        <taxon>Betaproteobacteria</taxon>
        <taxon>Burkholderiales</taxon>
        <taxon>Burkholderiaceae</taxon>
        <taxon>Paraburkholderia</taxon>
    </lineage>
</organism>
<dbReference type="RefSeq" id="WP_219797608.1">
    <property type="nucleotide sequence ID" value="NZ_CP080095.1"/>
</dbReference>
<dbReference type="EMBL" id="CP080095">
    <property type="protein sequence ID" value="QYD68215.1"/>
    <property type="molecule type" value="Genomic_DNA"/>
</dbReference>
<dbReference type="Proteomes" id="UP000826462">
    <property type="component" value="Chromosome 1"/>
</dbReference>
<dbReference type="InterPro" id="IPR025157">
    <property type="entry name" value="Hemagglutinin_rpt"/>
</dbReference>
<proteinExistence type="predicted"/>
<evidence type="ECO:0000313" key="2">
    <source>
        <dbReference type="EMBL" id="QYD68215.1"/>
    </source>
</evidence>
<reference evidence="2 3" key="1">
    <citation type="submission" date="2021-07" db="EMBL/GenBank/DDBJ databases">
        <title>Paraburkholderia edwinii protects Aspergillus sp. from phenazines by acting as a toxin sponge.</title>
        <authorList>
            <person name="Dahlstrom K.M."/>
            <person name="Newman D.K."/>
        </authorList>
    </citation>
    <scope>NUCLEOTIDE SEQUENCE [LARGE SCALE GENOMIC DNA]</scope>
    <source>
        <strain evidence="2 3">Pe01</strain>
    </source>
</reference>
<dbReference type="Pfam" id="PF13332">
    <property type="entry name" value="Fil_haemagg_2"/>
    <property type="match status" value="1"/>
</dbReference>
<evidence type="ECO:0000256" key="1">
    <source>
        <dbReference type="SAM" id="MobiDB-lite"/>
    </source>
</evidence>